<evidence type="ECO:0000313" key="1">
    <source>
        <dbReference type="EMBL" id="QCP35551.1"/>
    </source>
</evidence>
<keyword evidence="2" id="KW-1185">Reference proteome</keyword>
<protein>
    <submittedName>
        <fullName evidence="1">Uncharacterized protein</fullName>
    </submittedName>
</protein>
<reference evidence="1 2" key="1">
    <citation type="submission" date="2019-05" db="EMBL/GenBank/DDBJ databases">
        <title>Complete genome sequencing of Anaerostipes rhamnosivorans.</title>
        <authorList>
            <person name="Bui T.P.N."/>
            <person name="de Vos W.M."/>
        </authorList>
    </citation>
    <scope>NUCLEOTIDE SEQUENCE [LARGE SCALE GENOMIC DNA]</scope>
    <source>
        <strain evidence="1 2">1y2</strain>
    </source>
</reference>
<accession>A0A4P8IF89</accession>
<sequence>MFLVFYSIGMFCEPPYGIKKPCGHYAQKVLIKNRRRT</sequence>
<evidence type="ECO:0000313" key="2">
    <source>
        <dbReference type="Proteomes" id="UP000298653"/>
    </source>
</evidence>
<name>A0A4P8IF89_9FIRM</name>
<dbReference type="KEGG" id="arf:AR1Y2_2097"/>
<dbReference type="Proteomes" id="UP000298653">
    <property type="component" value="Chromosome"/>
</dbReference>
<dbReference type="AlphaFoldDB" id="A0A4P8IF89"/>
<dbReference type="EMBL" id="CP040058">
    <property type="protein sequence ID" value="QCP35551.1"/>
    <property type="molecule type" value="Genomic_DNA"/>
</dbReference>
<gene>
    <name evidence="1" type="ORF">AR1Y2_2097</name>
</gene>
<organism evidence="1 2">
    <name type="scientific">Anaerostipes rhamnosivorans</name>
    <dbReference type="NCBI Taxonomy" id="1229621"/>
    <lineage>
        <taxon>Bacteria</taxon>
        <taxon>Bacillati</taxon>
        <taxon>Bacillota</taxon>
        <taxon>Clostridia</taxon>
        <taxon>Lachnospirales</taxon>
        <taxon>Lachnospiraceae</taxon>
        <taxon>Anaerostipes</taxon>
    </lineage>
</organism>
<proteinExistence type="predicted"/>